<dbReference type="SUPFAM" id="SSF47699">
    <property type="entry name" value="Bifunctional inhibitor/lipid-transfer protein/seed storage 2S albumin"/>
    <property type="match status" value="1"/>
</dbReference>
<feature type="compositionally biased region" description="Pro residues" evidence="5">
    <location>
        <begin position="137"/>
        <end position="149"/>
    </location>
</feature>
<dbReference type="Gene3D" id="1.10.110.10">
    <property type="entry name" value="Plant lipid-transfer and hydrophobic proteins"/>
    <property type="match status" value="1"/>
</dbReference>
<feature type="domain" description="Bifunctional inhibitor/plant lipid transfer protein/seed storage helical" evidence="7">
    <location>
        <begin position="39"/>
        <end position="122"/>
    </location>
</feature>
<proteinExistence type="inferred from homology"/>
<organism evidence="8">
    <name type="scientific">Anthurium amnicola</name>
    <dbReference type="NCBI Taxonomy" id="1678845"/>
    <lineage>
        <taxon>Eukaryota</taxon>
        <taxon>Viridiplantae</taxon>
        <taxon>Streptophyta</taxon>
        <taxon>Embryophyta</taxon>
        <taxon>Tracheophyta</taxon>
        <taxon>Spermatophyta</taxon>
        <taxon>Magnoliopsida</taxon>
        <taxon>Liliopsida</taxon>
        <taxon>Araceae</taxon>
        <taxon>Pothoideae</taxon>
        <taxon>Potheae</taxon>
        <taxon>Anthurium</taxon>
    </lineage>
</organism>
<evidence type="ECO:0000256" key="1">
    <source>
        <dbReference type="ARBA" id="ARBA00009748"/>
    </source>
</evidence>
<evidence type="ECO:0000256" key="4">
    <source>
        <dbReference type="ARBA" id="ARBA00023180"/>
    </source>
</evidence>
<evidence type="ECO:0000256" key="3">
    <source>
        <dbReference type="ARBA" id="ARBA00023157"/>
    </source>
</evidence>
<dbReference type="CDD" id="cd00010">
    <property type="entry name" value="AAI_LTSS"/>
    <property type="match status" value="1"/>
</dbReference>
<dbReference type="AlphaFoldDB" id="A0A1D1Z3T6"/>
<feature type="non-terminal residue" evidence="8">
    <location>
        <position position="1"/>
    </location>
</feature>
<dbReference type="InterPro" id="IPR016140">
    <property type="entry name" value="Bifunc_inhib/LTP/seed_store"/>
</dbReference>
<feature type="signal peptide" evidence="6">
    <location>
        <begin position="1"/>
        <end position="38"/>
    </location>
</feature>
<feature type="region of interest" description="Disordered" evidence="5">
    <location>
        <begin position="129"/>
        <end position="152"/>
    </location>
</feature>
<keyword evidence="4" id="KW-0325">Glycoprotein</keyword>
<dbReference type="InterPro" id="IPR036312">
    <property type="entry name" value="Bifun_inhib/LTP/seed_sf"/>
</dbReference>
<feature type="chain" id="PRO_5008900738" evidence="6">
    <location>
        <begin position="39"/>
        <end position="177"/>
    </location>
</feature>
<reference evidence="8" key="1">
    <citation type="submission" date="2015-07" db="EMBL/GenBank/DDBJ databases">
        <title>Transcriptome Assembly of Anthurium amnicola.</title>
        <authorList>
            <person name="Suzuki J."/>
        </authorList>
    </citation>
    <scope>NUCLEOTIDE SEQUENCE</scope>
</reference>
<gene>
    <name evidence="8" type="primary">VAS_2</name>
    <name evidence="8" type="ORF">g.20127</name>
</gene>
<comment type="similarity">
    <text evidence="1">Belongs to the plant LTP family.</text>
</comment>
<dbReference type="EMBL" id="GDJX01006376">
    <property type="protein sequence ID" value="JAT61560.1"/>
    <property type="molecule type" value="Transcribed_RNA"/>
</dbReference>
<evidence type="ECO:0000256" key="2">
    <source>
        <dbReference type="ARBA" id="ARBA00022729"/>
    </source>
</evidence>
<dbReference type="Pfam" id="PF14368">
    <property type="entry name" value="LTP_2"/>
    <property type="match status" value="1"/>
</dbReference>
<evidence type="ECO:0000259" key="7">
    <source>
        <dbReference type="Pfam" id="PF14368"/>
    </source>
</evidence>
<keyword evidence="2 6" id="KW-0732">Signal</keyword>
<protein>
    <submittedName>
        <fullName evidence="8">Lipid transfer-like protein VAS</fullName>
    </submittedName>
</protein>
<keyword evidence="3" id="KW-1015">Disulfide bond</keyword>
<name>A0A1D1Z3T6_9ARAE</name>
<accession>A0A1D1Z3T6</accession>
<evidence type="ECO:0000256" key="5">
    <source>
        <dbReference type="SAM" id="MobiDB-lite"/>
    </source>
</evidence>
<evidence type="ECO:0000256" key="6">
    <source>
        <dbReference type="SAM" id="SignalP"/>
    </source>
</evidence>
<sequence>NKPIPCSSLQGSCGTAAMGYSCRLLCAILLTWACVARGEDGDGGSSLPCVKQLLPCKPYLQSPSSPPPPTCCDPLTVALKTEVDCLCEVFNNAELLKSFNVTKEQALQLPKSCGAPANLDLCDTNNGTSNAPAASTAPPPATESTPPPSGAVSKKILWSTSATLLAAAWVSLLGLAF</sequence>
<dbReference type="PANTHER" id="PTHR33044">
    <property type="entry name" value="BIFUNCTIONAL INHIBITOR/LIPID-TRANSFER PROTEIN/SEED STORAGE 2S ALBUMIN SUPERFAMILY PROTEIN-RELATED"/>
    <property type="match status" value="1"/>
</dbReference>
<dbReference type="InterPro" id="IPR043325">
    <property type="entry name" value="LTSS"/>
</dbReference>
<evidence type="ECO:0000313" key="8">
    <source>
        <dbReference type="EMBL" id="JAT61560.1"/>
    </source>
</evidence>